<dbReference type="InterPro" id="IPR002110">
    <property type="entry name" value="Ankyrin_rpt"/>
</dbReference>
<dbReference type="GO" id="GO:0016567">
    <property type="term" value="P:protein ubiquitination"/>
    <property type="evidence" value="ECO:0007669"/>
    <property type="project" value="TreeGrafter"/>
</dbReference>
<dbReference type="SUPFAM" id="SSF48403">
    <property type="entry name" value="Ankyrin repeat"/>
    <property type="match status" value="1"/>
</dbReference>
<accession>A0A8J5XDQ9</accession>
<dbReference type="PANTHER" id="PTHR24136">
    <property type="entry name" value="SOWAH (DROSOPHILA) HOMOLOG"/>
    <property type="match status" value="1"/>
</dbReference>
<name>A0A8J5XDQ9_DIALT</name>
<comment type="similarity">
    <text evidence="1">Belongs to the ankyrin SOCS box (ASB) family.</text>
</comment>
<organism evidence="6 7">
    <name type="scientific">Diacronema lutheri</name>
    <name type="common">Unicellular marine alga</name>
    <name type="synonym">Monochrysis lutheri</name>
    <dbReference type="NCBI Taxonomy" id="2081491"/>
    <lineage>
        <taxon>Eukaryota</taxon>
        <taxon>Haptista</taxon>
        <taxon>Haptophyta</taxon>
        <taxon>Pavlovophyceae</taxon>
        <taxon>Pavlovales</taxon>
        <taxon>Pavlovaceae</taxon>
        <taxon>Diacronema</taxon>
    </lineage>
</organism>
<feature type="region of interest" description="Disordered" evidence="5">
    <location>
        <begin position="393"/>
        <end position="446"/>
    </location>
</feature>
<evidence type="ECO:0000256" key="5">
    <source>
        <dbReference type="SAM" id="MobiDB-lite"/>
    </source>
</evidence>
<gene>
    <name evidence="6" type="ORF">KFE25_013942</name>
</gene>
<keyword evidence="2" id="KW-0677">Repeat</keyword>
<evidence type="ECO:0000313" key="7">
    <source>
        <dbReference type="Proteomes" id="UP000751190"/>
    </source>
</evidence>
<keyword evidence="7" id="KW-1185">Reference proteome</keyword>
<dbReference type="OrthoDB" id="10667521at2759"/>
<dbReference type="InterPro" id="IPR036770">
    <property type="entry name" value="Ankyrin_rpt-contain_sf"/>
</dbReference>
<sequence>MRGYGRRAQADARADAAREDPFESALEGVQMSLTLPQPKAVLGGLDDMFCAFETQEPLAPPCVDAAQPPPPSSPPTAKRGKAAIAHGTSGADSSPSASMALYDCIAGLVRLPGRSPTHVRARKRALAATPAGLDEWPALRARIVQLLDEQGADPDYHAWECEPLLYHAITLSVRDPDSALRIARILLDRGADALARATDGRSMLDMALDLSDADLVRELLRAGALPTARPLDAFGAPVQRLVDIGHAHAFAHEAQRALDAALADAIAQSDLTLARALLWHGAAPNARAAGRSMLHAALGARQPCLALIELLLRHGADPAPIDAQGGGALWIVALRDDGAALELLLAAGAADACNARDDAMCASVRDYCCAPGDAAPACRAAFARHECGELGPLARGPSDVTRADPGARAPWLERTRQTASFGAKRKQRPAPAVARQQSRATPQECQ</sequence>
<evidence type="ECO:0000256" key="3">
    <source>
        <dbReference type="ARBA" id="ARBA00023043"/>
    </source>
</evidence>
<dbReference type="SMART" id="SM00248">
    <property type="entry name" value="ANK"/>
    <property type="match status" value="4"/>
</dbReference>
<feature type="region of interest" description="Disordered" evidence="5">
    <location>
        <begin position="60"/>
        <end position="95"/>
    </location>
</feature>
<dbReference type="PROSITE" id="PS50088">
    <property type="entry name" value="ANK_REPEAT"/>
    <property type="match status" value="1"/>
</dbReference>
<dbReference type="GO" id="GO:0045732">
    <property type="term" value="P:positive regulation of protein catabolic process"/>
    <property type="evidence" value="ECO:0007669"/>
    <property type="project" value="TreeGrafter"/>
</dbReference>
<proteinExistence type="inferred from homology"/>
<protein>
    <submittedName>
        <fullName evidence="6">Uncharacterized protein</fullName>
    </submittedName>
</protein>
<feature type="compositionally biased region" description="Basic and acidic residues" evidence="5">
    <location>
        <begin position="8"/>
        <end position="21"/>
    </location>
</feature>
<evidence type="ECO:0000313" key="6">
    <source>
        <dbReference type="EMBL" id="KAG8461923.1"/>
    </source>
</evidence>
<feature type="compositionally biased region" description="Polar residues" evidence="5">
    <location>
        <begin position="435"/>
        <end position="446"/>
    </location>
</feature>
<dbReference type="Gene3D" id="1.25.40.20">
    <property type="entry name" value="Ankyrin repeat-containing domain"/>
    <property type="match status" value="2"/>
</dbReference>
<comment type="caution">
    <text evidence="6">The sequence shown here is derived from an EMBL/GenBank/DDBJ whole genome shotgun (WGS) entry which is preliminary data.</text>
</comment>
<dbReference type="InterPro" id="IPR051573">
    <property type="entry name" value="Ankyrin-SOCS_box_domain"/>
</dbReference>
<evidence type="ECO:0000256" key="4">
    <source>
        <dbReference type="PROSITE-ProRule" id="PRU00023"/>
    </source>
</evidence>
<reference evidence="6" key="1">
    <citation type="submission" date="2021-05" db="EMBL/GenBank/DDBJ databases">
        <title>The genome of the haptophyte Pavlova lutheri (Diacronema luteri, Pavlovales) - a model for lipid biosynthesis in eukaryotic algae.</title>
        <authorList>
            <person name="Hulatt C.J."/>
            <person name="Posewitz M.C."/>
        </authorList>
    </citation>
    <scope>NUCLEOTIDE SEQUENCE</scope>
    <source>
        <strain evidence="6">NIVA-4/92</strain>
    </source>
</reference>
<evidence type="ECO:0000256" key="2">
    <source>
        <dbReference type="ARBA" id="ARBA00022737"/>
    </source>
</evidence>
<dbReference type="Proteomes" id="UP000751190">
    <property type="component" value="Unassembled WGS sequence"/>
</dbReference>
<evidence type="ECO:0000256" key="1">
    <source>
        <dbReference type="ARBA" id="ARBA00005949"/>
    </source>
</evidence>
<feature type="repeat" description="ANK" evidence="4">
    <location>
        <begin position="289"/>
        <end position="323"/>
    </location>
</feature>
<dbReference type="EMBL" id="JAGTXO010000023">
    <property type="protein sequence ID" value="KAG8461923.1"/>
    <property type="molecule type" value="Genomic_DNA"/>
</dbReference>
<feature type="region of interest" description="Disordered" evidence="5">
    <location>
        <begin position="1"/>
        <end position="21"/>
    </location>
</feature>
<keyword evidence="3 4" id="KW-0040">ANK repeat</keyword>
<dbReference type="AlphaFoldDB" id="A0A8J5XDQ9"/>
<dbReference type="PANTHER" id="PTHR24136:SF15">
    <property type="entry name" value="ANK_REP_REGION DOMAIN-CONTAINING PROTEIN"/>
    <property type="match status" value="1"/>
</dbReference>